<evidence type="ECO:0000256" key="6">
    <source>
        <dbReference type="ARBA" id="ARBA00022840"/>
    </source>
</evidence>
<dbReference type="PANTHER" id="PTHR47634">
    <property type="entry name" value="PROTEIN KINASE DOMAIN-CONTAINING PROTEIN-RELATED"/>
    <property type="match status" value="1"/>
</dbReference>
<dbReference type="VEuPathDB" id="FungiDB:F503_07304"/>
<gene>
    <name evidence="11" type="ORF">F503_07304</name>
</gene>
<dbReference type="SUPFAM" id="SSF56112">
    <property type="entry name" value="Protein kinase-like (PK-like)"/>
    <property type="match status" value="1"/>
</dbReference>
<keyword evidence="12" id="KW-1185">Reference proteome</keyword>
<sequence>MSRFSKTLRATYRRVTPVLGNRRTFTTTGRKPSSSPSIAEENISRYAPGGFHHVRIGDVFDDGKYKVLRKLGYGVYSTVWLAHDTQAKKNVALKILAADTYDGKCDSFELELLEKISEQASQNKPGGEHVLGLLDDFKHKGPNGQHVCLVLEAMGPDVGQFRDLFAHRRLPLPMAKQATRDMVAALAFLHDACGIIQTDIKPSNILLETPELRNMFIHASPEVFEQDPAGLPPPQDFYIPSEPVISANEDLTTSTEISFRLADFGTSSWTTKHLTEWIQPNMLRAPEVILGGPWDSKVDIWNLGLVIWELVTGQLCFDGQATATADYSSEAHLAQMQSILGRFPEALLSSMHKRDEFFDSNGNLTGSVSFPTYALAAMCASSGVFAVPEELDAFVEFVSGSLILDPKLRPTARELGGARWLKV</sequence>
<dbReference type="InterPro" id="IPR000719">
    <property type="entry name" value="Prot_kinase_dom"/>
</dbReference>
<dbReference type="GO" id="GO:0004674">
    <property type="term" value="F:protein serine/threonine kinase activity"/>
    <property type="evidence" value="ECO:0007669"/>
    <property type="project" value="UniProtKB-KW"/>
</dbReference>
<protein>
    <recommendedName>
        <fullName evidence="1">non-specific serine/threonine protein kinase</fullName>
        <ecNumber evidence="1">2.7.11.1</ecNumber>
    </recommendedName>
</protein>
<dbReference type="EC" id="2.7.11.1" evidence="1"/>
<dbReference type="OMA" id="HYRGHAC"/>
<dbReference type="Pfam" id="PF00069">
    <property type="entry name" value="Pkinase"/>
    <property type="match status" value="2"/>
</dbReference>
<feature type="binding site" evidence="9">
    <location>
        <position position="94"/>
    </location>
    <ligand>
        <name>ATP</name>
        <dbReference type="ChEBI" id="CHEBI:30616"/>
    </ligand>
</feature>
<evidence type="ECO:0000313" key="12">
    <source>
        <dbReference type="Proteomes" id="UP000016923"/>
    </source>
</evidence>
<dbReference type="InterPro" id="IPR051334">
    <property type="entry name" value="SRPK"/>
</dbReference>
<evidence type="ECO:0000259" key="10">
    <source>
        <dbReference type="PROSITE" id="PS50011"/>
    </source>
</evidence>
<evidence type="ECO:0000256" key="2">
    <source>
        <dbReference type="ARBA" id="ARBA00022527"/>
    </source>
</evidence>
<dbReference type="AlphaFoldDB" id="S3CSA3"/>
<dbReference type="STRING" id="1262450.S3CSA3"/>
<dbReference type="EMBL" id="KE148147">
    <property type="protein sequence ID" value="EPE09528.1"/>
    <property type="molecule type" value="Genomic_DNA"/>
</dbReference>
<dbReference type="InterPro" id="IPR011009">
    <property type="entry name" value="Kinase-like_dom_sf"/>
</dbReference>
<keyword evidence="3" id="KW-0808">Transferase</keyword>
<feature type="domain" description="Protein kinase" evidence="10">
    <location>
        <begin position="65"/>
        <end position="421"/>
    </location>
</feature>
<evidence type="ECO:0000256" key="9">
    <source>
        <dbReference type="PROSITE-ProRule" id="PRU10141"/>
    </source>
</evidence>
<dbReference type="PANTHER" id="PTHR47634:SF9">
    <property type="entry name" value="PROTEIN KINASE DOMAIN-CONTAINING PROTEIN-RELATED"/>
    <property type="match status" value="1"/>
</dbReference>
<dbReference type="InterPro" id="IPR017441">
    <property type="entry name" value="Protein_kinase_ATP_BS"/>
</dbReference>
<dbReference type="Gene3D" id="1.10.510.10">
    <property type="entry name" value="Transferase(Phosphotransferase) domain 1"/>
    <property type="match status" value="1"/>
</dbReference>
<evidence type="ECO:0000256" key="3">
    <source>
        <dbReference type="ARBA" id="ARBA00022679"/>
    </source>
</evidence>
<dbReference type="Proteomes" id="UP000016923">
    <property type="component" value="Unassembled WGS sequence"/>
</dbReference>
<dbReference type="GO" id="GO:0005524">
    <property type="term" value="F:ATP binding"/>
    <property type="evidence" value="ECO:0007669"/>
    <property type="project" value="UniProtKB-UniRule"/>
</dbReference>
<name>S3CSA3_OPHP1</name>
<dbReference type="GO" id="GO:0050684">
    <property type="term" value="P:regulation of mRNA processing"/>
    <property type="evidence" value="ECO:0007669"/>
    <property type="project" value="TreeGrafter"/>
</dbReference>
<dbReference type="eggNOG" id="KOG1290">
    <property type="taxonomic scope" value="Eukaryota"/>
</dbReference>
<dbReference type="SMART" id="SM00220">
    <property type="entry name" value="S_TKc"/>
    <property type="match status" value="1"/>
</dbReference>
<proteinExistence type="predicted"/>
<evidence type="ECO:0000256" key="4">
    <source>
        <dbReference type="ARBA" id="ARBA00022741"/>
    </source>
</evidence>
<keyword evidence="6 9" id="KW-0067">ATP-binding</keyword>
<accession>S3CSA3</accession>
<evidence type="ECO:0000256" key="1">
    <source>
        <dbReference type="ARBA" id="ARBA00012513"/>
    </source>
</evidence>
<evidence type="ECO:0000313" key="11">
    <source>
        <dbReference type="EMBL" id="EPE09528.1"/>
    </source>
</evidence>
<organism evidence="11 12">
    <name type="scientific">Ophiostoma piceae (strain UAMH 11346)</name>
    <name type="common">Sap stain fungus</name>
    <dbReference type="NCBI Taxonomy" id="1262450"/>
    <lineage>
        <taxon>Eukaryota</taxon>
        <taxon>Fungi</taxon>
        <taxon>Dikarya</taxon>
        <taxon>Ascomycota</taxon>
        <taxon>Pezizomycotina</taxon>
        <taxon>Sordariomycetes</taxon>
        <taxon>Sordariomycetidae</taxon>
        <taxon>Ophiostomatales</taxon>
        <taxon>Ophiostomataceae</taxon>
        <taxon>Ophiostoma</taxon>
    </lineage>
</organism>
<keyword evidence="2" id="KW-0723">Serine/threonine-protein kinase</keyword>
<dbReference type="OrthoDB" id="5979581at2759"/>
<comment type="catalytic activity">
    <reaction evidence="7">
        <text>L-threonyl-[protein] + ATP = O-phospho-L-threonyl-[protein] + ADP + H(+)</text>
        <dbReference type="Rhea" id="RHEA:46608"/>
        <dbReference type="Rhea" id="RHEA-COMP:11060"/>
        <dbReference type="Rhea" id="RHEA-COMP:11605"/>
        <dbReference type="ChEBI" id="CHEBI:15378"/>
        <dbReference type="ChEBI" id="CHEBI:30013"/>
        <dbReference type="ChEBI" id="CHEBI:30616"/>
        <dbReference type="ChEBI" id="CHEBI:61977"/>
        <dbReference type="ChEBI" id="CHEBI:456216"/>
        <dbReference type="EC" id="2.7.11.1"/>
    </reaction>
</comment>
<evidence type="ECO:0000256" key="7">
    <source>
        <dbReference type="ARBA" id="ARBA00047899"/>
    </source>
</evidence>
<keyword evidence="4 9" id="KW-0547">Nucleotide-binding</keyword>
<dbReference type="PROSITE" id="PS50011">
    <property type="entry name" value="PROTEIN_KINASE_DOM"/>
    <property type="match status" value="1"/>
</dbReference>
<evidence type="ECO:0000256" key="8">
    <source>
        <dbReference type="ARBA" id="ARBA00048679"/>
    </source>
</evidence>
<evidence type="ECO:0000256" key="5">
    <source>
        <dbReference type="ARBA" id="ARBA00022777"/>
    </source>
</evidence>
<keyword evidence="5 11" id="KW-0418">Kinase</keyword>
<reference evidence="11 12" key="1">
    <citation type="journal article" date="2013" name="BMC Genomics">
        <title>The genome and transcriptome of the pine saprophyte Ophiostoma piceae, and a comparison with the bark beetle-associated pine pathogen Grosmannia clavigera.</title>
        <authorList>
            <person name="Haridas S."/>
            <person name="Wang Y."/>
            <person name="Lim L."/>
            <person name="Massoumi Alamouti S."/>
            <person name="Jackman S."/>
            <person name="Docking R."/>
            <person name="Robertson G."/>
            <person name="Birol I."/>
            <person name="Bohlmann J."/>
            <person name="Breuil C."/>
        </authorList>
    </citation>
    <scope>NUCLEOTIDE SEQUENCE [LARGE SCALE GENOMIC DNA]</scope>
    <source>
        <strain evidence="11 12">UAMH 11346</strain>
    </source>
</reference>
<dbReference type="GO" id="GO:0000245">
    <property type="term" value="P:spliceosomal complex assembly"/>
    <property type="evidence" value="ECO:0007669"/>
    <property type="project" value="TreeGrafter"/>
</dbReference>
<dbReference type="HOGENOM" id="CLU_000288_81_13_1"/>
<dbReference type="PROSITE" id="PS00107">
    <property type="entry name" value="PROTEIN_KINASE_ATP"/>
    <property type="match status" value="1"/>
</dbReference>
<comment type="catalytic activity">
    <reaction evidence="8">
        <text>L-seryl-[protein] + ATP = O-phospho-L-seryl-[protein] + ADP + H(+)</text>
        <dbReference type="Rhea" id="RHEA:17989"/>
        <dbReference type="Rhea" id="RHEA-COMP:9863"/>
        <dbReference type="Rhea" id="RHEA-COMP:11604"/>
        <dbReference type="ChEBI" id="CHEBI:15378"/>
        <dbReference type="ChEBI" id="CHEBI:29999"/>
        <dbReference type="ChEBI" id="CHEBI:30616"/>
        <dbReference type="ChEBI" id="CHEBI:83421"/>
        <dbReference type="ChEBI" id="CHEBI:456216"/>
        <dbReference type="EC" id="2.7.11.1"/>
    </reaction>
</comment>
<dbReference type="Gene3D" id="3.30.200.20">
    <property type="entry name" value="Phosphorylase Kinase, domain 1"/>
    <property type="match status" value="1"/>
</dbReference>